<sequence length="329" mass="34848">MSTCEKISRPVFLCGIGWDRTIEKTGSLPGKNGEGPVCANESLTGIRTRSFAQDLEPEDLALRAVRDLFGKCPGRLKTVDFLLLTSTSPGTRVPSTASLVAGKLFENPSVPSLDIGGSCSGSIVALSVGAALISSGDFRNVLIVSTEKKTAQLCPRHGPETALLFGDMATAALLSDTPDPLDSHPPFALRAVRTRSRGDLAGLIWKESDPCDGSILIRMNGPRVFREAITTLTQEIPGFLQSLGLDTKDLRMAVFHQANGRLLAQVGRKLGLPADKIPLTLAEYGNTSSSSTFLTLGKALEDRGTVDGPVLLATFGGGVTWGMALLERV</sequence>
<comment type="caution">
    <text evidence="5">The sequence shown here is derived from an EMBL/GenBank/DDBJ whole genome shotgun (WGS) entry which is preliminary data.</text>
</comment>
<dbReference type="AlphaFoldDB" id="A0A7C3LRM2"/>
<evidence type="ECO:0000256" key="1">
    <source>
        <dbReference type="ARBA" id="ARBA00022679"/>
    </source>
</evidence>
<dbReference type="Pfam" id="PF08541">
    <property type="entry name" value="ACP_syn_III_C"/>
    <property type="match status" value="1"/>
</dbReference>
<dbReference type="GO" id="GO:0006633">
    <property type="term" value="P:fatty acid biosynthetic process"/>
    <property type="evidence" value="ECO:0007669"/>
    <property type="project" value="InterPro"/>
</dbReference>
<dbReference type="PANTHER" id="PTHR34069:SF2">
    <property type="entry name" value="BETA-KETOACYL-[ACYL-CARRIER-PROTEIN] SYNTHASE III"/>
    <property type="match status" value="1"/>
</dbReference>
<dbReference type="Pfam" id="PF08545">
    <property type="entry name" value="ACP_syn_III"/>
    <property type="match status" value="1"/>
</dbReference>
<dbReference type="SUPFAM" id="SSF53901">
    <property type="entry name" value="Thiolase-like"/>
    <property type="match status" value="1"/>
</dbReference>
<proteinExistence type="predicted"/>
<evidence type="ECO:0000256" key="2">
    <source>
        <dbReference type="ARBA" id="ARBA00023315"/>
    </source>
</evidence>
<keyword evidence="1" id="KW-0808">Transferase</keyword>
<keyword evidence="2" id="KW-0012">Acyltransferase</keyword>
<gene>
    <name evidence="5" type="ORF">ENX03_01755</name>
</gene>
<reference evidence="5" key="1">
    <citation type="journal article" date="2020" name="mSystems">
        <title>Genome- and Community-Level Interaction Insights into Carbon Utilization and Element Cycling Functions of Hydrothermarchaeota in Hydrothermal Sediment.</title>
        <authorList>
            <person name="Zhou Z."/>
            <person name="Liu Y."/>
            <person name="Xu W."/>
            <person name="Pan J."/>
            <person name="Luo Z.H."/>
            <person name="Li M."/>
        </authorList>
    </citation>
    <scope>NUCLEOTIDE SEQUENCE [LARGE SCALE GENOMIC DNA]</scope>
    <source>
        <strain evidence="5">SpSt-902</strain>
    </source>
</reference>
<protein>
    <submittedName>
        <fullName evidence="5">Uncharacterized protein</fullName>
    </submittedName>
</protein>
<feature type="domain" description="Beta-ketoacyl-[acyl-carrier-protein] synthase III N-terminal" evidence="4">
    <location>
        <begin position="113"/>
        <end position="177"/>
    </location>
</feature>
<evidence type="ECO:0000259" key="4">
    <source>
        <dbReference type="Pfam" id="PF08545"/>
    </source>
</evidence>
<dbReference type="InterPro" id="IPR013747">
    <property type="entry name" value="ACP_syn_III_C"/>
</dbReference>
<accession>A0A7C3LRM2</accession>
<dbReference type="Gene3D" id="3.40.47.10">
    <property type="match status" value="1"/>
</dbReference>
<name>A0A7C3LRM2_9BACT</name>
<dbReference type="PANTHER" id="PTHR34069">
    <property type="entry name" value="3-OXOACYL-[ACYL-CARRIER-PROTEIN] SYNTHASE 3"/>
    <property type="match status" value="1"/>
</dbReference>
<dbReference type="InterPro" id="IPR016039">
    <property type="entry name" value="Thiolase-like"/>
</dbReference>
<evidence type="ECO:0000259" key="3">
    <source>
        <dbReference type="Pfam" id="PF08541"/>
    </source>
</evidence>
<dbReference type="EMBL" id="DTMM01000034">
    <property type="protein sequence ID" value="HFT92666.1"/>
    <property type="molecule type" value="Genomic_DNA"/>
</dbReference>
<feature type="domain" description="Beta-ketoacyl-[acyl-carrier-protein] synthase III C-terminal" evidence="3">
    <location>
        <begin position="240"/>
        <end position="327"/>
    </location>
</feature>
<dbReference type="InterPro" id="IPR013751">
    <property type="entry name" value="ACP_syn_III_N"/>
</dbReference>
<dbReference type="GO" id="GO:0004315">
    <property type="term" value="F:3-oxoacyl-[acyl-carrier-protein] synthase activity"/>
    <property type="evidence" value="ECO:0007669"/>
    <property type="project" value="InterPro"/>
</dbReference>
<organism evidence="5">
    <name type="scientific">Leptospirillum ferriphilum</name>
    <dbReference type="NCBI Taxonomy" id="178606"/>
    <lineage>
        <taxon>Bacteria</taxon>
        <taxon>Pseudomonadati</taxon>
        <taxon>Nitrospirota</taxon>
        <taxon>Nitrospiria</taxon>
        <taxon>Nitrospirales</taxon>
        <taxon>Nitrospiraceae</taxon>
        <taxon>Leptospirillum</taxon>
    </lineage>
</organism>
<dbReference type="GO" id="GO:0044550">
    <property type="term" value="P:secondary metabolite biosynthetic process"/>
    <property type="evidence" value="ECO:0007669"/>
    <property type="project" value="TreeGrafter"/>
</dbReference>
<evidence type="ECO:0000313" key="5">
    <source>
        <dbReference type="EMBL" id="HFT92666.1"/>
    </source>
</evidence>